<evidence type="ECO:0000259" key="4">
    <source>
        <dbReference type="PROSITE" id="PS50240"/>
    </source>
</evidence>
<feature type="domain" description="Peptidase S1" evidence="4">
    <location>
        <begin position="67"/>
        <end position="312"/>
    </location>
</feature>
<dbReference type="InterPro" id="IPR018114">
    <property type="entry name" value="TRYPSIN_HIS"/>
</dbReference>
<dbReference type="Pfam" id="PF00089">
    <property type="entry name" value="Trypsin"/>
    <property type="match status" value="1"/>
</dbReference>
<organism evidence="5 6">
    <name type="scientific">Drosophila albomicans</name>
    <name type="common">Fruit fly</name>
    <dbReference type="NCBI Taxonomy" id="7291"/>
    <lineage>
        <taxon>Eukaryota</taxon>
        <taxon>Metazoa</taxon>
        <taxon>Ecdysozoa</taxon>
        <taxon>Arthropoda</taxon>
        <taxon>Hexapoda</taxon>
        <taxon>Insecta</taxon>
        <taxon>Pterygota</taxon>
        <taxon>Neoptera</taxon>
        <taxon>Endopterygota</taxon>
        <taxon>Diptera</taxon>
        <taxon>Brachycera</taxon>
        <taxon>Muscomorpha</taxon>
        <taxon>Ephydroidea</taxon>
        <taxon>Drosophilidae</taxon>
        <taxon>Drosophila</taxon>
    </lineage>
</organism>
<dbReference type="PROSITE" id="PS00135">
    <property type="entry name" value="TRYPSIN_SER"/>
    <property type="match status" value="1"/>
</dbReference>
<keyword evidence="3" id="KW-0732">Signal</keyword>
<dbReference type="AlphaFoldDB" id="A0A6P8Y2V9"/>
<feature type="signal peptide" evidence="3">
    <location>
        <begin position="1"/>
        <end position="20"/>
    </location>
</feature>
<dbReference type="Gene3D" id="2.40.10.10">
    <property type="entry name" value="Trypsin-like serine proteases"/>
    <property type="match status" value="2"/>
</dbReference>
<keyword evidence="2" id="KW-0720">Serine protease</keyword>
<dbReference type="FunFam" id="2.40.10.10:FF:000157">
    <property type="entry name" value="GH18608p"/>
    <property type="match status" value="1"/>
</dbReference>
<feature type="chain" id="PRO_5028006816" evidence="3">
    <location>
        <begin position="21"/>
        <end position="315"/>
    </location>
</feature>
<evidence type="ECO:0000256" key="3">
    <source>
        <dbReference type="SAM" id="SignalP"/>
    </source>
</evidence>
<proteinExistence type="predicted"/>
<evidence type="ECO:0000313" key="5">
    <source>
        <dbReference type="Proteomes" id="UP000515160"/>
    </source>
</evidence>
<dbReference type="GO" id="GO:0006508">
    <property type="term" value="P:proteolysis"/>
    <property type="evidence" value="ECO:0007669"/>
    <property type="project" value="UniProtKB-KW"/>
</dbReference>
<dbReference type="OrthoDB" id="6339452at2759"/>
<dbReference type="GeneID" id="117576822"/>
<dbReference type="PANTHER" id="PTHR24260:SF147">
    <property type="entry name" value="EG:BACR7A4.3 PROTEIN-RELATED"/>
    <property type="match status" value="1"/>
</dbReference>
<dbReference type="InterPro" id="IPR033116">
    <property type="entry name" value="TRYPSIN_SER"/>
</dbReference>
<keyword evidence="2 6" id="KW-0645">Protease</keyword>
<reference evidence="6" key="1">
    <citation type="submission" date="2025-08" db="UniProtKB">
        <authorList>
            <consortium name="RefSeq"/>
        </authorList>
    </citation>
    <scope>IDENTIFICATION</scope>
    <source>
        <strain evidence="6">15112-1751.03</strain>
        <tissue evidence="6">Whole Adult</tissue>
    </source>
</reference>
<evidence type="ECO:0000256" key="2">
    <source>
        <dbReference type="RuleBase" id="RU363034"/>
    </source>
</evidence>
<dbReference type="InterPro" id="IPR043504">
    <property type="entry name" value="Peptidase_S1_PA_chymotrypsin"/>
</dbReference>
<dbReference type="CDD" id="cd00190">
    <property type="entry name" value="Tryp_SPc"/>
    <property type="match status" value="1"/>
</dbReference>
<evidence type="ECO:0000313" key="6">
    <source>
        <dbReference type="RefSeq" id="XP_034117785.1"/>
    </source>
</evidence>
<sequence length="315" mass="35651">MWWVLLLLMPLMASQPTILAQNPDIVNSCTQYKKDVFEEEVAYSFLFPNAPITYETVDNCRRYTPLIVGGQPADPKEFPHMARIGHFDGQQQHIEWFCGGTLISHQFVLTAAHCFESEQGEVNVVRLGDLEFDSEQDDALPKNYGVQYYYQHPNFNSPELYNDIGLIKLSESVIFDRYKHPACLPFESGQKINEFIAVGWGSTNLAGRSSAKLLKVKLDRVADDVCRRVLEPSEEYPTGFTPISQMCVGSSKPMDTCNGDSGGPLLVYHQEYPCMYHVMGITSAGISCGTPHIPSVYTRVHYYLDWIRETMSNNH</sequence>
<evidence type="ECO:0000256" key="1">
    <source>
        <dbReference type="ARBA" id="ARBA00023157"/>
    </source>
</evidence>
<dbReference type="RefSeq" id="XP_034117785.1">
    <property type="nucleotide sequence ID" value="XM_034261894.2"/>
</dbReference>
<dbReference type="SMART" id="SM00020">
    <property type="entry name" value="Tryp_SPc"/>
    <property type="match status" value="1"/>
</dbReference>
<name>A0A6P8Y2V9_DROAB</name>
<dbReference type="PRINTS" id="PR00722">
    <property type="entry name" value="CHYMOTRYPSIN"/>
</dbReference>
<dbReference type="PROSITE" id="PS00134">
    <property type="entry name" value="TRYPSIN_HIS"/>
    <property type="match status" value="1"/>
</dbReference>
<keyword evidence="5" id="KW-1185">Reference proteome</keyword>
<dbReference type="PROSITE" id="PS50240">
    <property type="entry name" value="TRYPSIN_DOM"/>
    <property type="match status" value="1"/>
</dbReference>
<dbReference type="InterPro" id="IPR001314">
    <property type="entry name" value="Peptidase_S1A"/>
</dbReference>
<dbReference type="InterPro" id="IPR009003">
    <property type="entry name" value="Peptidase_S1_PA"/>
</dbReference>
<keyword evidence="2" id="KW-0378">Hydrolase</keyword>
<protein>
    <submittedName>
        <fullName evidence="6">Serine protease snake</fullName>
    </submittedName>
</protein>
<dbReference type="InterPro" id="IPR001254">
    <property type="entry name" value="Trypsin_dom"/>
</dbReference>
<keyword evidence="1" id="KW-1015">Disulfide bond</keyword>
<dbReference type="PANTHER" id="PTHR24260">
    <property type="match status" value="1"/>
</dbReference>
<dbReference type="GO" id="GO:0004252">
    <property type="term" value="F:serine-type endopeptidase activity"/>
    <property type="evidence" value="ECO:0007669"/>
    <property type="project" value="InterPro"/>
</dbReference>
<gene>
    <name evidence="6" type="primary">LOC117576822</name>
</gene>
<dbReference type="InterPro" id="IPR051333">
    <property type="entry name" value="CLIP_Serine_Protease"/>
</dbReference>
<dbReference type="SUPFAM" id="SSF50494">
    <property type="entry name" value="Trypsin-like serine proteases"/>
    <property type="match status" value="1"/>
</dbReference>
<dbReference type="Proteomes" id="UP000515160">
    <property type="component" value="Chromosome 2R"/>
</dbReference>
<accession>A0A6P8Y2V9</accession>